<dbReference type="PANTHER" id="PTHR12560:SF0">
    <property type="entry name" value="LD18904P"/>
    <property type="match status" value="1"/>
</dbReference>
<accession>A0AAU9K618</accession>
<feature type="transmembrane region" description="Helical" evidence="6">
    <location>
        <begin position="295"/>
        <end position="319"/>
    </location>
</feature>
<evidence type="ECO:0000259" key="7">
    <source>
        <dbReference type="PROSITE" id="PS50922"/>
    </source>
</evidence>
<evidence type="ECO:0000256" key="4">
    <source>
        <dbReference type="ARBA" id="ARBA00023136"/>
    </source>
</evidence>
<evidence type="ECO:0000256" key="2">
    <source>
        <dbReference type="ARBA" id="ARBA00022692"/>
    </source>
</evidence>
<keyword evidence="4 5" id="KW-0472">Membrane</keyword>
<proteinExistence type="predicted"/>
<evidence type="ECO:0000256" key="6">
    <source>
        <dbReference type="SAM" id="Phobius"/>
    </source>
</evidence>
<evidence type="ECO:0000256" key="3">
    <source>
        <dbReference type="ARBA" id="ARBA00022989"/>
    </source>
</evidence>
<sequence>MAEKQLGDNETMPKRFPITEIILSIIGKSKMQLIFFLIFLLFFPFLAPFLKDFDAVVQMRIAQNPNYNWPQYEDLWLACYTCVILICILFSMKFLLKSFSERIIAPKYTGKERIVRSEKLIESLFKTLYFTFAFVFGYWVAKDSYWLSPSLGGHGSVDEMWRDFPFQSYETFPYIRQYILIQLGYHAQSFIVHIFSKPRNDFMEMLLHHSMTVWLVTSAYMMNCVVVSHLVLYTHDLSDLFVCLTRTLMDTRHKYITFVTYIGIMITWAYMRLYIFPFDLMRVGSYYGNPVAHEVYGLGILSAMVHVLLVLHIYWYILLIKMGFKFIKSGDPVDTQRKLNEEAK</sequence>
<dbReference type="InterPro" id="IPR016439">
    <property type="entry name" value="Lag1/Lac1-like"/>
</dbReference>
<dbReference type="AlphaFoldDB" id="A0AAU9K618"/>
<comment type="subcellular location">
    <subcellularLocation>
        <location evidence="1">Membrane</location>
        <topology evidence="1">Multi-pass membrane protein</topology>
    </subcellularLocation>
</comment>
<evidence type="ECO:0000313" key="8">
    <source>
        <dbReference type="EMBL" id="CAG9333148.1"/>
    </source>
</evidence>
<evidence type="ECO:0000313" key="9">
    <source>
        <dbReference type="Proteomes" id="UP001162131"/>
    </source>
</evidence>
<name>A0AAU9K618_9CILI</name>
<evidence type="ECO:0000256" key="1">
    <source>
        <dbReference type="ARBA" id="ARBA00004141"/>
    </source>
</evidence>
<organism evidence="8 9">
    <name type="scientific">Blepharisma stoltei</name>
    <dbReference type="NCBI Taxonomy" id="1481888"/>
    <lineage>
        <taxon>Eukaryota</taxon>
        <taxon>Sar</taxon>
        <taxon>Alveolata</taxon>
        <taxon>Ciliophora</taxon>
        <taxon>Postciliodesmatophora</taxon>
        <taxon>Heterotrichea</taxon>
        <taxon>Heterotrichida</taxon>
        <taxon>Blepharismidae</taxon>
        <taxon>Blepharisma</taxon>
    </lineage>
</organism>
<dbReference type="PROSITE" id="PS50922">
    <property type="entry name" value="TLC"/>
    <property type="match status" value="1"/>
</dbReference>
<evidence type="ECO:0000256" key="5">
    <source>
        <dbReference type="PROSITE-ProRule" id="PRU00205"/>
    </source>
</evidence>
<feature type="transmembrane region" description="Helical" evidence="6">
    <location>
        <begin position="75"/>
        <end position="96"/>
    </location>
</feature>
<dbReference type="GO" id="GO:0016020">
    <property type="term" value="C:membrane"/>
    <property type="evidence" value="ECO:0007669"/>
    <property type="project" value="UniProtKB-SubCell"/>
</dbReference>
<feature type="domain" description="TLC" evidence="7">
    <location>
        <begin position="111"/>
        <end position="328"/>
    </location>
</feature>
<comment type="caution">
    <text evidence="8">The sequence shown here is derived from an EMBL/GenBank/DDBJ whole genome shotgun (WGS) entry which is preliminary data.</text>
</comment>
<dbReference type="Pfam" id="PF03798">
    <property type="entry name" value="TRAM_LAG1_CLN8"/>
    <property type="match status" value="1"/>
</dbReference>
<reference evidence="8" key="1">
    <citation type="submission" date="2021-09" db="EMBL/GenBank/DDBJ databases">
        <authorList>
            <consortium name="AG Swart"/>
            <person name="Singh M."/>
            <person name="Singh A."/>
            <person name="Seah K."/>
            <person name="Emmerich C."/>
        </authorList>
    </citation>
    <scope>NUCLEOTIDE SEQUENCE</scope>
    <source>
        <strain evidence="8">ATCC30299</strain>
    </source>
</reference>
<dbReference type="SMART" id="SM00724">
    <property type="entry name" value="TLC"/>
    <property type="match status" value="1"/>
</dbReference>
<dbReference type="Proteomes" id="UP001162131">
    <property type="component" value="Unassembled WGS sequence"/>
</dbReference>
<dbReference type="GO" id="GO:0005783">
    <property type="term" value="C:endoplasmic reticulum"/>
    <property type="evidence" value="ECO:0007669"/>
    <property type="project" value="TreeGrafter"/>
</dbReference>
<dbReference type="EMBL" id="CAJZBQ010000056">
    <property type="protein sequence ID" value="CAG9333148.1"/>
    <property type="molecule type" value="Genomic_DNA"/>
</dbReference>
<dbReference type="GO" id="GO:0046513">
    <property type="term" value="P:ceramide biosynthetic process"/>
    <property type="evidence" value="ECO:0007669"/>
    <property type="project" value="InterPro"/>
</dbReference>
<keyword evidence="9" id="KW-1185">Reference proteome</keyword>
<feature type="transmembrane region" description="Helical" evidence="6">
    <location>
        <begin position="123"/>
        <end position="141"/>
    </location>
</feature>
<keyword evidence="2 5" id="KW-0812">Transmembrane</keyword>
<protein>
    <recommendedName>
        <fullName evidence="7">TLC domain-containing protein</fullName>
    </recommendedName>
</protein>
<feature type="transmembrane region" description="Helical" evidence="6">
    <location>
        <begin position="211"/>
        <end position="234"/>
    </location>
</feature>
<dbReference type="InterPro" id="IPR006634">
    <property type="entry name" value="TLC-dom"/>
</dbReference>
<dbReference type="PANTHER" id="PTHR12560">
    <property type="entry name" value="LONGEVITY ASSURANCE FACTOR 1 LAG1"/>
    <property type="match status" value="1"/>
</dbReference>
<gene>
    <name evidence="8" type="ORF">BSTOLATCC_MIC57967</name>
</gene>
<keyword evidence="3 6" id="KW-1133">Transmembrane helix</keyword>
<dbReference type="GO" id="GO:0050291">
    <property type="term" value="F:sphingosine N-acyltransferase activity"/>
    <property type="evidence" value="ECO:0007669"/>
    <property type="project" value="InterPro"/>
</dbReference>
<feature type="transmembrane region" description="Helical" evidence="6">
    <location>
        <begin position="255"/>
        <end position="275"/>
    </location>
</feature>